<dbReference type="InterPro" id="IPR042089">
    <property type="entry name" value="Peptidase_M13_dom_2"/>
</dbReference>
<dbReference type="PANTHER" id="PTHR11733">
    <property type="entry name" value="ZINC METALLOPROTEASE FAMILY M13 NEPRILYSIN-RELATED"/>
    <property type="match status" value="1"/>
</dbReference>
<evidence type="ECO:0000256" key="6">
    <source>
        <dbReference type="ARBA" id="ARBA00023049"/>
    </source>
</evidence>
<dbReference type="PRINTS" id="PR00786">
    <property type="entry name" value="NEPRILYSIN"/>
</dbReference>
<comment type="cofactor">
    <cofactor evidence="1">
        <name>Zn(2+)</name>
        <dbReference type="ChEBI" id="CHEBI:29105"/>
    </cofactor>
</comment>
<dbReference type="Gene3D" id="1.10.1380.10">
    <property type="entry name" value="Neutral endopeptidase , domain2"/>
    <property type="match status" value="1"/>
</dbReference>
<keyword evidence="3" id="KW-0479">Metal-binding</keyword>
<evidence type="ECO:0000313" key="8">
    <source>
        <dbReference type="Proteomes" id="UP001152795"/>
    </source>
</evidence>
<dbReference type="Gene3D" id="3.40.390.10">
    <property type="entry name" value="Collagenase (Catalytic Domain)"/>
    <property type="match status" value="1"/>
</dbReference>
<keyword evidence="8" id="KW-1185">Reference proteome</keyword>
<keyword evidence="2" id="KW-0645">Protease</keyword>
<dbReference type="Pfam" id="PF05649">
    <property type="entry name" value="Peptidase_M13_N"/>
    <property type="match status" value="1"/>
</dbReference>
<dbReference type="AlphaFoldDB" id="A0A6S7I0N7"/>
<dbReference type="GO" id="GO:0016485">
    <property type="term" value="P:protein processing"/>
    <property type="evidence" value="ECO:0007669"/>
    <property type="project" value="TreeGrafter"/>
</dbReference>
<evidence type="ECO:0000256" key="2">
    <source>
        <dbReference type="ARBA" id="ARBA00022670"/>
    </source>
</evidence>
<keyword evidence="4" id="KW-0378">Hydrolase</keyword>
<dbReference type="InterPro" id="IPR024079">
    <property type="entry name" value="MetalloPept_cat_dom_sf"/>
</dbReference>
<dbReference type="EMBL" id="CACRXK020003378">
    <property type="protein sequence ID" value="CAB3998527.1"/>
    <property type="molecule type" value="Genomic_DNA"/>
</dbReference>
<dbReference type="PANTHER" id="PTHR11733:SF240">
    <property type="entry name" value="GH14155P-RELATED"/>
    <property type="match status" value="1"/>
</dbReference>
<dbReference type="Pfam" id="PF01431">
    <property type="entry name" value="Peptidase_M13"/>
    <property type="match status" value="1"/>
</dbReference>
<name>A0A6S7I0N7_PARCT</name>
<reference evidence="7" key="1">
    <citation type="submission" date="2020-04" db="EMBL/GenBank/DDBJ databases">
        <authorList>
            <person name="Alioto T."/>
            <person name="Alioto T."/>
            <person name="Gomez Garrido J."/>
        </authorList>
    </citation>
    <scope>NUCLEOTIDE SEQUENCE</scope>
    <source>
        <strain evidence="7">A484AB</strain>
    </source>
</reference>
<evidence type="ECO:0000313" key="7">
    <source>
        <dbReference type="EMBL" id="CAB3998527.1"/>
    </source>
</evidence>
<dbReference type="PROSITE" id="PS51885">
    <property type="entry name" value="NEPRILYSIN"/>
    <property type="match status" value="1"/>
</dbReference>
<dbReference type="InterPro" id="IPR008753">
    <property type="entry name" value="Peptidase_M13_N"/>
</dbReference>
<dbReference type="SUPFAM" id="SSF55486">
    <property type="entry name" value="Metalloproteases ('zincins'), catalytic domain"/>
    <property type="match status" value="1"/>
</dbReference>
<dbReference type="GO" id="GO:0046872">
    <property type="term" value="F:metal ion binding"/>
    <property type="evidence" value="ECO:0007669"/>
    <property type="project" value="UniProtKB-KW"/>
</dbReference>
<dbReference type="Proteomes" id="UP001152795">
    <property type="component" value="Unassembled WGS sequence"/>
</dbReference>
<gene>
    <name evidence="7" type="ORF">PACLA_8A064825</name>
</gene>
<keyword evidence="5" id="KW-0862">Zinc</keyword>
<feature type="non-terminal residue" evidence="7">
    <location>
        <position position="504"/>
    </location>
</feature>
<dbReference type="OrthoDB" id="6475849at2759"/>
<dbReference type="InterPro" id="IPR000718">
    <property type="entry name" value="Peptidase_M13"/>
</dbReference>
<dbReference type="InterPro" id="IPR018497">
    <property type="entry name" value="Peptidase_M13_C"/>
</dbReference>
<sequence>IVERIIFWNVNFNYTLKKLKKLSSFTRVSRLYWRSSDCLIKLVFLKQIYVPVSERRDIEQYYKKRTVRKLIEYTGDQIDWLHFLESIFNTYDYKITNDSVVVVFALDYLKNVSALIKKTNTTTVANYMMWRVISNYMSKLSDDFDKVILEYRKAKSGAVEEEPQWRRCLSATASAFGMPLGLMYINEKFSGASKKQIEELITEIQHIFISNLDSVDWMDEETKKKAQDKAKAILENIGYPEYIKNKTALAQKYDGLELTEDYFDNVLKKSAFSARENYKKIKKPVSNKEWYMRPQEVNAYYSSTKNKIVFPAGILQSPFYNKDRPRALNYGSIGAVVGHEITHGFDDNGRRFNKFGNLIKWWSNHSIEAFKNKTECLIQQYSDYKYFGKNIKGKQTVGENIADNGGVKQAYQLTCLSGYKKKLGGERLLPGLNATNDQLFFLGFAQVWCGKSRRQSALSQVENGVHTPGKFRVIGTLSNSEYFAKAFKCTSGSRMNPKKKCGVW</sequence>
<keyword evidence="6" id="KW-0482">Metalloprotease</keyword>
<dbReference type="CDD" id="cd08662">
    <property type="entry name" value="M13"/>
    <property type="match status" value="1"/>
</dbReference>
<evidence type="ECO:0000256" key="4">
    <source>
        <dbReference type="ARBA" id="ARBA00022801"/>
    </source>
</evidence>
<comment type="caution">
    <text evidence="7">The sequence shown here is derived from an EMBL/GenBank/DDBJ whole genome shotgun (WGS) entry which is preliminary data.</text>
</comment>
<evidence type="ECO:0000256" key="1">
    <source>
        <dbReference type="ARBA" id="ARBA00001947"/>
    </source>
</evidence>
<accession>A0A6S7I0N7</accession>
<evidence type="ECO:0000256" key="5">
    <source>
        <dbReference type="ARBA" id="ARBA00022833"/>
    </source>
</evidence>
<proteinExistence type="predicted"/>
<dbReference type="GO" id="GO:0004222">
    <property type="term" value="F:metalloendopeptidase activity"/>
    <property type="evidence" value="ECO:0007669"/>
    <property type="project" value="InterPro"/>
</dbReference>
<evidence type="ECO:0000256" key="3">
    <source>
        <dbReference type="ARBA" id="ARBA00022723"/>
    </source>
</evidence>
<protein>
    <submittedName>
        <fullName evidence="7">Endothelin-converting enzyme homolog isoform X2</fullName>
    </submittedName>
</protein>
<organism evidence="7 8">
    <name type="scientific">Paramuricea clavata</name>
    <name type="common">Red gorgonian</name>
    <name type="synonym">Violescent sea-whip</name>
    <dbReference type="NCBI Taxonomy" id="317549"/>
    <lineage>
        <taxon>Eukaryota</taxon>
        <taxon>Metazoa</taxon>
        <taxon>Cnidaria</taxon>
        <taxon>Anthozoa</taxon>
        <taxon>Octocorallia</taxon>
        <taxon>Malacalcyonacea</taxon>
        <taxon>Plexauridae</taxon>
        <taxon>Paramuricea</taxon>
    </lineage>
</organism>
<dbReference type="GO" id="GO:0005886">
    <property type="term" value="C:plasma membrane"/>
    <property type="evidence" value="ECO:0007669"/>
    <property type="project" value="TreeGrafter"/>
</dbReference>